<dbReference type="InterPro" id="IPR002182">
    <property type="entry name" value="NB-ARC"/>
</dbReference>
<dbReference type="PANTHER" id="PTHR35205">
    <property type="entry name" value="NB-ARC AND TPR DOMAIN PROTEIN"/>
    <property type="match status" value="1"/>
</dbReference>
<dbReference type="OrthoDB" id="6161812at2759"/>
<proteinExistence type="predicted"/>
<dbReference type="Gene3D" id="3.40.50.300">
    <property type="entry name" value="P-loop containing nucleotide triphosphate hydrolases"/>
    <property type="match status" value="1"/>
</dbReference>
<evidence type="ECO:0000259" key="1">
    <source>
        <dbReference type="Pfam" id="PF00931"/>
    </source>
</evidence>
<dbReference type="SUPFAM" id="SSF48452">
    <property type="entry name" value="TPR-like"/>
    <property type="match status" value="2"/>
</dbReference>
<dbReference type="SUPFAM" id="SSF52540">
    <property type="entry name" value="P-loop containing nucleoside triphosphate hydrolases"/>
    <property type="match status" value="1"/>
</dbReference>
<dbReference type="Pfam" id="PF25000">
    <property type="entry name" value="DUF7779"/>
    <property type="match status" value="1"/>
</dbReference>
<dbReference type="EMBL" id="JOWA01000077">
    <property type="protein sequence ID" value="KEZ45512.1"/>
    <property type="molecule type" value="Genomic_DNA"/>
</dbReference>
<protein>
    <submittedName>
        <fullName evidence="3">Uncharacterized protein</fullName>
    </submittedName>
</protein>
<dbReference type="Gene3D" id="1.25.40.10">
    <property type="entry name" value="Tetratricopeptide repeat domain"/>
    <property type="match status" value="1"/>
</dbReference>
<dbReference type="AlphaFoldDB" id="A0A084GDV0"/>
<dbReference type="InterPro" id="IPR011990">
    <property type="entry name" value="TPR-like_helical_dom_sf"/>
</dbReference>
<feature type="domain" description="NB-ARC" evidence="1">
    <location>
        <begin position="254"/>
        <end position="393"/>
    </location>
</feature>
<feature type="domain" description="DUF7779" evidence="2">
    <location>
        <begin position="497"/>
        <end position="556"/>
    </location>
</feature>
<organism evidence="3 4">
    <name type="scientific">Pseudallescheria apiosperma</name>
    <name type="common">Scedosporium apiospermum</name>
    <dbReference type="NCBI Taxonomy" id="563466"/>
    <lineage>
        <taxon>Eukaryota</taxon>
        <taxon>Fungi</taxon>
        <taxon>Dikarya</taxon>
        <taxon>Ascomycota</taxon>
        <taxon>Pezizomycotina</taxon>
        <taxon>Sordariomycetes</taxon>
        <taxon>Hypocreomycetidae</taxon>
        <taxon>Microascales</taxon>
        <taxon>Microascaceae</taxon>
        <taxon>Scedosporium</taxon>
    </lineage>
</organism>
<dbReference type="KEGG" id="sapo:SAPIO_CDS1836"/>
<dbReference type="VEuPathDB" id="FungiDB:SAPIO_CDS1836"/>
<dbReference type="InterPro" id="IPR027417">
    <property type="entry name" value="P-loop_NTPase"/>
</dbReference>
<dbReference type="RefSeq" id="XP_016645311.1">
    <property type="nucleotide sequence ID" value="XM_016785014.1"/>
</dbReference>
<comment type="caution">
    <text evidence="3">The sequence shown here is derived from an EMBL/GenBank/DDBJ whole genome shotgun (WGS) entry which is preliminary data.</text>
</comment>
<evidence type="ECO:0000313" key="3">
    <source>
        <dbReference type="EMBL" id="KEZ45512.1"/>
    </source>
</evidence>
<dbReference type="PANTHER" id="PTHR35205:SF1">
    <property type="entry name" value="ZU5 DOMAIN-CONTAINING PROTEIN"/>
    <property type="match status" value="1"/>
</dbReference>
<dbReference type="GO" id="GO:0043531">
    <property type="term" value="F:ADP binding"/>
    <property type="evidence" value="ECO:0007669"/>
    <property type="project" value="InterPro"/>
</dbReference>
<dbReference type="HOGENOM" id="CLU_000288_125_7_1"/>
<name>A0A084GDV0_PSEDA</name>
<dbReference type="Proteomes" id="UP000028545">
    <property type="component" value="Unassembled WGS sequence"/>
</dbReference>
<gene>
    <name evidence="3" type="ORF">SAPIO_CDS1836</name>
</gene>
<accession>A0A084GDV0</accession>
<evidence type="ECO:0000259" key="2">
    <source>
        <dbReference type="Pfam" id="PF25000"/>
    </source>
</evidence>
<dbReference type="GeneID" id="27720908"/>
<keyword evidence="4" id="KW-1185">Reference proteome</keyword>
<dbReference type="Pfam" id="PF00931">
    <property type="entry name" value="NB-ARC"/>
    <property type="match status" value="1"/>
</dbReference>
<evidence type="ECO:0000313" key="4">
    <source>
        <dbReference type="Proteomes" id="UP000028545"/>
    </source>
</evidence>
<dbReference type="OMA" id="LNWAMLA"/>
<dbReference type="InterPro" id="IPR056681">
    <property type="entry name" value="DUF7779"/>
</dbReference>
<sequence length="960" mass="110229">MNTDELEGYFLWHWEEIVGKCMRSPGLDPDDRERILNGGDWKDLQANLSSSGDYAASLPPHMILQIKPELEHISTFAKFFETRLAPNLDSGFLRGIIGILVQATFGNEEAGVRIPRMIRSIAYKAETFNSLCEQFGPSQELANSVKEACFKMQVQIVEFFVEAIEIIRGEHLKCKEEGVNTDDLWAILELRYTEMNQELLENLRRVERRVETDALLRSQVLSPGDDLQSLAQAFRCLLLPKAKTPLFDRVDVFKKIDEALGKADSLFSSVALYGLAGVGKSAVASTYVERLAEENRVDVVLWAHSETSEALRQSFTDIAMKLKLPEAKPQEPDNNLLLVHDWLLTTDSRWIVVFDNAESEKLLAPYWPGASHGKAIITTRNHKLALRPANQGFEIRSWDSHDGANFLLFLLKQNIGRDTEAETKSALQLSEILSGHALAIQHMAGLIHGRSFSITDFMNHYLKNPRRIHKPGEKNPARRSELEMLWEYSFESLRNTKSTQDNNLAHLDFLFDEFDLADSVESLLSLSLVHKNRDTRVFSIHRMVQQYFRYHLTAAERQTTFDDAVAIVYQAFPKQDNMKAQLYEQWTECNRYVQHVLYLKSHFRIERKLNPDFKATWQFCELLKECQRYMYESNALQDLRELCECNLIAANTLDDGERTTDLVAVIYSHQANLEESLGNPLKAIELNKKGYEMRLRESELKQGLLAGFESNLGYNYNTANDHKSALQWFHKARDRWYQWMADQGKEPDWPTHMKANTARCLVYLDNLAEARRILDVCIPEFKVAAPLNWGMLAYAYHILGTLERRESKVQGRSGNAKLGVQKLVLAEAHFMEAQNIWLKGDNSRHHPFNGGCMHGIGICCLEQGKIEAAIKHLRDSCEVTKRYSDTMPIEHGRCLFKLSEALLQSEQDDDEEARRLRSEAEELLKKRRSDTSHIVDASFDDLIPIFWRGPDYESKLEELL</sequence>
<reference evidence="3 4" key="1">
    <citation type="journal article" date="2014" name="Genome Announc.">
        <title>Draft genome sequence of the pathogenic fungus Scedosporium apiospermum.</title>
        <authorList>
            <person name="Vandeputte P."/>
            <person name="Ghamrawi S."/>
            <person name="Rechenmann M."/>
            <person name="Iltis A."/>
            <person name="Giraud S."/>
            <person name="Fleury M."/>
            <person name="Thornton C."/>
            <person name="Delhaes L."/>
            <person name="Meyer W."/>
            <person name="Papon N."/>
            <person name="Bouchara J.P."/>
        </authorList>
    </citation>
    <scope>NUCLEOTIDE SEQUENCE [LARGE SCALE GENOMIC DNA]</scope>
    <source>
        <strain evidence="3 4">IHEM 14462</strain>
    </source>
</reference>